<dbReference type="SUPFAM" id="SSF52402">
    <property type="entry name" value="Adenine nucleotide alpha hydrolases-like"/>
    <property type="match status" value="1"/>
</dbReference>
<dbReference type="CDD" id="cd00553">
    <property type="entry name" value="NAD_synthase"/>
    <property type="match status" value="1"/>
</dbReference>
<proteinExistence type="inferred from homology"/>
<evidence type="ECO:0000256" key="1">
    <source>
        <dbReference type="ARBA" id="ARBA00005188"/>
    </source>
</evidence>
<dbReference type="InterPro" id="IPR022310">
    <property type="entry name" value="NAD/GMP_synthase"/>
</dbReference>
<dbReference type="InterPro" id="IPR003694">
    <property type="entry name" value="NAD_synthase"/>
</dbReference>
<dbReference type="InterPro" id="IPR003010">
    <property type="entry name" value="C-N_Hydrolase"/>
</dbReference>
<evidence type="ECO:0000256" key="3">
    <source>
        <dbReference type="ARBA" id="ARBA00022598"/>
    </source>
</evidence>
<evidence type="ECO:0000313" key="12">
    <source>
        <dbReference type="Proteomes" id="UP000305654"/>
    </source>
</evidence>
<dbReference type="Gene3D" id="3.60.110.10">
    <property type="entry name" value="Carbon-nitrogen hydrolase"/>
    <property type="match status" value="1"/>
</dbReference>
<keyword evidence="6 7" id="KW-0520">NAD</keyword>
<keyword evidence="4 7" id="KW-0547">Nucleotide-binding</keyword>
<dbReference type="PANTHER" id="PTHR23090">
    <property type="entry name" value="NH 3 /GLUTAMINE-DEPENDENT NAD + SYNTHETASE"/>
    <property type="match status" value="1"/>
</dbReference>
<comment type="caution">
    <text evidence="11">The sequence shown here is derived from an EMBL/GenBank/DDBJ whole genome shotgun (WGS) entry which is preliminary data.</text>
</comment>
<dbReference type="NCBIfam" id="NF002730">
    <property type="entry name" value="PRK02628.1"/>
    <property type="match status" value="1"/>
</dbReference>
<dbReference type="GO" id="GO:0009435">
    <property type="term" value="P:NAD+ biosynthetic process"/>
    <property type="evidence" value="ECO:0007669"/>
    <property type="project" value="UniProtKB-UniRule"/>
</dbReference>
<protein>
    <recommendedName>
        <fullName evidence="7 8">Glutamine-dependent NAD(+) synthetase</fullName>
        <ecNumber evidence="7 8">6.3.5.1</ecNumber>
    </recommendedName>
    <alternativeName>
        <fullName evidence="7 8">NAD(+) synthase [glutamine-hydrolyzing]</fullName>
    </alternativeName>
</protein>
<name>A0A5R9J9C7_9PROT</name>
<feature type="binding site" evidence="7">
    <location>
        <position position="501"/>
    </location>
    <ligand>
        <name>ATP</name>
        <dbReference type="ChEBI" id="CHEBI:30616"/>
    </ligand>
</feature>
<dbReference type="NCBIfam" id="TIGR00552">
    <property type="entry name" value="nadE"/>
    <property type="match status" value="1"/>
</dbReference>
<dbReference type="GO" id="GO:0008795">
    <property type="term" value="F:NAD+ synthase activity"/>
    <property type="evidence" value="ECO:0007669"/>
    <property type="project" value="UniProtKB-UniRule"/>
</dbReference>
<evidence type="ECO:0000259" key="10">
    <source>
        <dbReference type="PROSITE" id="PS50263"/>
    </source>
</evidence>
<comment type="function">
    <text evidence="7">Catalyzes the ATP-dependent amidation of deamido-NAD to form NAD. Uses L-glutamine as a nitrogen source.</text>
</comment>
<feature type="binding site" evidence="7">
    <location>
        <begin position="387"/>
        <end position="394"/>
    </location>
    <ligand>
        <name>ATP</name>
        <dbReference type="ChEBI" id="CHEBI:30616"/>
    </ligand>
</feature>
<feature type="active site" description="Nucleophile; for glutaminase activity" evidence="7">
    <location>
        <position position="192"/>
    </location>
</feature>
<feature type="binding site" evidence="7">
    <location>
        <position position="506"/>
    </location>
    <ligand>
        <name>deamido-NAD(+)</name>
        <dbReference type="ChEBI" id="CHEBI:58437"/>
        <note>ligand shared between two neighboring subunits</note>
    </ligand>
</feature>
<dbReference type="Gene3D" id="1.10.10.1140">
    <property type="entry name" value="Glutamine-dependent NAD+ synthetase, C-terminal domain"/>
    <property type="match status" value="1"/>
</dbReference>
<dbReference type="Proteomes" id="UP000305654">
    <property type="component" value="Unassembled WGS sequence"/>
</dbReference>
<keyword evidence="3 7" id="KW-0436">Ligase</keyword>
<dbReference type="PIRSF" id="PIRSF006630">
    <property type="entry name" value="NADS_GAT"/>
    <property type="match status" value="1"/>
</dbReference>
<dbReference type="InterPro" id="IPR041856">
    <property type="entry name" value="NAD+_synth_C"/>
</dbReference>
<feature type="binding site" evidence="7">
    <location>
        <position position="142"/>
    </location>
    <ligand>
        <name>L-glutamine</name>
        <dbReference type="ChEBI" id="CHEBI:58359"/>
    </ligand>
</feature>
<dbReference type="FunFam" id="3.40.50.620:FF:000155">
    <property type="entry name" value="Glutamine-dependent NAD(+) synthetase"/>
    <property type="match status" value="1"/>
</dbReference>
<dbReference type="Pfam" id="PF00795">
    <property type="entry name" value="CN_hydrolase"/>
    <property type="match status" value="1"/>
</dbReference>
<dbReference type="FunFam" id="1.10.10.1140:FF:000001">
    <property type="entry name" value="Glutamine-dependent NAD(+) synthetase"/>
    <property type="match status" value="1"/>
</dbReference>
<gene>
    <name evidence="7" type="primary">nadE</name>
    <name evidence="11" type="ORF">FE263_06950</name>
</gene>
<evidence type="ECO:0000256" key="7">
    <source>
        <dbReference type="HAMAP-Rule" id="MF_02090"/>
    </source>
</evidence>
<dbReference type="InterPro" id="IPR014729">
    <property type="entry name" value="Rossmann-like_a/b/a_fold"/>
</dbReference>
<dbReference type="RefSeq" id="WP_138325238.1">
    <property type="nucleotide sequence ID" value="NZ_VCDI01000002.1"/>
</dbReference>
<comment type="similarity">
    <text evidence="9">Belongs to the NAD synthetase family.</text>
</comment>
<feature type="domain" description="CN hydrolase" evidence="10">
    <location>
        <begin position="27"/>
        <end position="292"/>
    </location>
</feature>
<dbReference type="EC" id="6.3.5.1" evidence="7 8"/>
<sequence>MNASSSPADPRAGASPDFRSIYRHGFVRVAACTLPVSLADPAANAEATAALARQCGGQGAAVAVFPELGLSGYTIEDLRQQDAVLDAVEAAIESLRVHSVGFLPLILVGAPLRGDGALFNCAVAIHRGRVLGVVPKSYLPNYREFYEARQFAAGAGLAGGSIRLGGADVPFGTDLLFEAGDVAGLVVHAEICEDLWVPVPPSSLAALSGATVACNLSASNITVGKAEMRRLLCQAQSARGLCAYLYAAAGEGESTTDVAWDGQVSIFEAGAPLAETERFPAGPRTAIADIDLDLLRQERARMGTFEQNRWGERHRRGGSGDAPYRRIGFTLEPPTGDIGFHRPIERFPFVPSDAARLHQDCFEAYNIQVSGLEQRLRATGMRRLVIGVSGGLDSTQALIVAARAMDRLGLPRTSILGYTMPGFGTSDGTRNNAMALMQALGVAHAVLDIRPSARLMLEQMDHPFARGEPVYDVTFENVQAGLRTDYLFRLANQHDGLVLGTGDLSELALGWCTYGVGDQMSHYNVNAGVPKTLIQHLIRWSIATGQFEPPALHVLGLILDTEISPELVPAGEDAVLQSTEQKIGPYALQDFNLFYTLRYGFRPSKVAFLAWRAWGDAALGHWPAGYPDDRRRDFTLGEIRHWLELFLRRYFGFSQFKRSAMPNGPKLSTGGSLSPRGDWRAPSDGNARVWLEELARNVPEVLSGGEGSYEATSETSSE</sequence>
<dbReference type="GO" id="GO:0004359">
    <property type="term" value="F:glutaminase activity"/>
    <property type="evidence" value="ECO:0007669"/>
    <property type="project" value="InterPro"/>
</dbReference>
<dbReference type="InterPro" id="IPR036526">
    <property type="entry name" value="C-N_Hydrolase_sf"/>
</dbReference>
<dbReference type="PANTHER" id="PTHR23090:SF9">
    <property type="entry name" value="GLUTAMINE-DEPENDENT NAD(+) SYNTHETASE"/>
    <property type="match status" value="1"/>
</dbReference>
<dbReference type="InterPro" id="IPR014445">
    <property type="entry name" value="Gln-dep_NAD_synthase"/>
</dbReference>
<dbReference type="OrthoDB" id="9760188at2"/>
<dbReference type="Pfam" id="PF02540">
    <property type="entry name" value="NAD_synthase"/>
    <property type="match status" value="1"/>
</dbReference>
<evidence type="ECO:0000313" key="11">
    <source>
        <dbReference type="EMBL" id="TLU73157.1"/>
    </source>
</evidence>
<feature type="binding site" evidence="7">
    <location>
        <begin position="511"/>
        <end position="514"/>
    </location>
    <ligand>
        <name>deamido-NAD(+)</name>
        <dbReference type="ChEBI" id="CHEBI:58437"/>
        <note>ligand shared between two neighboring subunits</note>
    </ligand>
</feature>
<dbReference type="EMBL" id="VCDI01000002">
    <property type="protein sequence ID" value="TLU73157.1"/>
    <property type="molecule type" value="Genomic_DNA"/>
</dbReference>
<keyword evidence="5 7" id="KW-0067">ATP-binding</keyword>
<dbReference type="SUPFAM" id="SSF56317">
    <property type="entry name" value="Carbon-nitrogen hydrolase"/>
    <property type="match status" value="1"/>
</dbReference>
<organism evidence="11 12">
    <name type="scientific">Lichenicoccus roseus</name>
    <dbReference type="NCBI Taxonomy" id="2683649"/>
    <lineage>
        <taxon>Bacteria</taxon>
        <taxon>Pseudomonadati</taxon>
        <taxon>Pseudomonadota</taxon>
        <taxon>Alphaproteobacteria</taxon>
        <taxon>Acetobacterales</taxon>
        <taxon>Acetobacteraceae</taxon>
        <taxon>Lichenicoccus</taxon>
    </lineage>
</organism>
<dbReference type="GO" id="GO:0005524">
    <property type="term" value="F:ATP binding"/>
    <property type="evidence" value="ECO:0007669"/>
    <property type="project" value="UniProtKB-UniRule"/>
</dbReference>
<feature type="binding site" evidence="7">
    <location>
        <position position="657"/>
    </location>
    <ligand>
        <name>deamido-NAD(+)</name>
        <dbReference type="ChEBI" id="CHEBI:58437"/>
        <note>ligand shared between two neighboring subunits</note>
    </ligand>
</feature>
<dbReference type="PROSITE" id="PS50263">
    <property type="entry name" value="CN_HYDROLASE"/>
    <property type="match status" value="1"/>
</dbReference>
<dbReference type="CDD" id="cd07570">
    <property type="entry name" value="GAT_Gln-NAD-synth"/>
    <property type="match status" value="1"/>
</dbReference>
<comment type="pathway">
    <text evidence="1 7 8">Cofactor biosynthesis; NAD(+) biosynthesis; NAD(+) from deamido-NAD(+) (L-Gln route): step 1/1.</text>
</comment>
<feature type="binding site" evidence="7">
    <location>
        <position position="225"/>
    </location>
    <ligand>
        <name>L-glutamine</name>
        <dbReference type="ChEBI" id="CHEBI:58359"/>
    </ligand>
</feature>
<accession>A0A5R9J9C7</accession>
<keyword evidence="12" id="KW-1185">Reference proteome</keyword>
<dbReference type="GO" id="GO:0005737">
    <property type="term" value="C:cytoplasm"/>
    <property type="evidence" value="ECO:0007669"/>
    <property type="project" value="InterPro"/>
</dbReference>
<evidence type="ECO:0000256" key="2">
    <source>
        <dbReference type="ARBA" id="ARBA00007145"/>
    </source>
</evidence>
<evidence type="ECO:0000256" key="5">
    <source>
        <dbReference type="ARBA" id="ARBA00022840"/>
    </source>
</evidence>
<dbReference type="HAMAP" id="MF_02090">
    <property type="entry name" value="NadE_glutamine_dep"/>
    <property type="match status" value="1"/>
</dbReference>
<dbReference type="UniPathway" id="UPA00253">
    <property type="reaction ID" value="UER00334"/>
</dbReference>
<dbReference type="GO" id="GO:0003952">
    <property type="term" value="F:NAD+ synthase (glutamine-hydrolyzing) activity"/>
    <property type="evidence" value="ECO:0007669"/>
    <property type="project" value="UniProtKB-UniRule"/>
</dbReference>
<evidence type="ECO:0000256" key="8">
    <source>
        <dbReference type="PIRNR" id="PIRNR006630"/>
    </source>
</evidence>
<feature type="active site" description="Proton acceptor; for glutaminase activity" evidence="7">
    <location>
        <position position="67"/>
    </location>
</feature>
<feature type="active site" description="For glutaminase activity" evidence="7">
    <location>
        <position position="136"/>
    </location>
</feature>
<reference evidence="11 12" key="1">
    <citation type="submission" date="2019-05" db="EMBL/GenBank/DDBJ databases">
        <authorList>
            <person name="Pankratov T."/>
            <person name="Grouzdev D."/>
        </authorList>
    </citation>
    <scope>NUCLEOTIDE SEQUENCE [LARGE SCALE GENOMIC DNA]</scope>
    <source>
        <strain evidence="11 12">KEBCLARHB70R</strain>
    </source>
</reference>
<evidence type="ECO:0000256" key="9">
    <source>
        <dbReference type="RuleBase" id="RU003811"/>
    </source>
</evidence>
<comment type="catalytic activity">
    <reaction evidence="7 8">
        <text>deamido-NAD(+) + L-glutamine + ATP + H2O = L-glutamate + AMP + diphosphate + NAD(+) + H(+)</text>
        <dbReference type="Rhea" id="RHEA:24384"/>
        <dbReference type="ChEBI" id="CHEBI:15377"/>
        <dbReference type="ChEBI" id="CHEBI:15378"/>
        <dbReference type="ChEBI" id="CHEBI:29985"/>
        <dbReference type="ChEBI" id="CHEBI:30616"/>
        <dbReference type="ChEBI" id="CHEBI:33019"/>
        <dbReference type="ChEBI" id="CHEBI:57540"/>
        <dbReference type="ChEBI" id="CHEBI:58359"/>
        <dbReference type="ChEBI" id="CHEBI:58437"/>
        <dbReference type="ChEBI" id="CHEBI:456215"/>
        <dbReference type="EC" id="6.3.5.1"/>
    </reaction>
</comment>
<feature type="binding site" evidence="7">
    <location>
        <position position="477"/>
    </location>
    <ligand>
        <name>deamido-NAD(+)</name>
        <dbReference type="ChEBI" id="CHEBI:58437"/>
        <note>ligand shared between two neighboring subunits</note>
    </ligand>
</feature>
<dbReference type="Gene3D" id="3.40.50.620">
    <property type="entry name" value="HUPs"/>
    <property type="match status" value="1"/>
</dbReference>
<evidence type="ECO:0000256" key="6">
    <source>
        <dbReference type="ARBA" id="ARBA00023027"/>
    </source>
</evidence>
<feature type="binding site" evidence="7">
    <location>
        <position position="219"/>
    </location>
    <ligand>
        <name>L-glutamine</name>
        <dbReference type="ChEBI" id="CHEBI:58359"/>
    </ligand>
</feature>
<comment type="similarity">
    <text evidence="2 7 8">In the C-terminal section; belongs to the NAD synthetase family.</text>
</comment>
<evidence type="ECO:0000256" key="4">
    <source>
        <dbReference type="ARBA" id="ARBA00022741"/>
    </source>
</evidence>
<dbReference type="AlphaFoldDB" id="A0A5R9J9C7"/>